<feature type="region of interest" description="Disordered" evidence="1">
    <location>
        <begin position="90"/>
        <end position="119"/>
    </location>
</feature>
<accession>A0ABD0QG07</accession>
<name>A0ABD0QG07_CIRMR</name>
<keyword evidence="3" id="KW-1185">Reference proteome</keyword>
<evidence type="ECO:0000256" key="1">
    <source>
        <dbReference type="SAM" id="MobiDB-lite"/>
    </source>
</evidence>
<feature type="non-terminal residue" evidence="2">
    <location>
        <position position="119"/>
    </location>
</feature>
<dbReference type="EMBL" id="JAMKFB020000009">
    <property type="protein sequence ID" value="KAL0185126.1"/>
    <property type="molecule type" value="Genomic_DNA"/>
</dbReference>
<evidence type="ECO:0000313" key="2">
    <source>
        <dbReference type="EMBL" id="KAL0185126.1"/>
    </source>
</evidence>
<organism evidence="2 3">
    <name type="scientific">Cirrhinus mrigala</name>
    <name type="common">Mrigala</name>
    <dbReference type="NCBI Taxonomy" id="683832"/>
    <lineage>
        <taxon>Eukaryota</taxon>
        <taxon>Metazoa</taxon>
        <taxon>Chordata</taxon>
        <taxon>Craniata</taxon>
        <taxon>Vertebrata</taxon>
        <taxon>Euteleostomi</taxon>
        <taxon>Actinopterygii</taxon>
        <taxon>Neopterygii</taxon>
        <taxon>Teleostei</taxon>
        <taxon>Ostariophysi</taxon>
        <taxon>Cypriniformes</taxon>
        <taxon>Cyprinidae</taxon>
        <taxon>Labeoninae</taxon>
        <taxon>Labeonini</taxon>
        <taxon>Cirrhinus</taxon>
    </lineage>
</organism>
<reference evidence="2 3" key="1">
    <citation type="submission" date="2024-05" db="EMBL/GenBank/DDBJ databases">
        <title>Genome sequencing and assembly of Indian major carp, Cirrhinus mrigala (Hamilton, 1822).</title>
        <authorList>
            <person name="Mohindra V."/>
            <person name="Chowdhury L.M."/>
            <person name="Lal K."/>
            <person name="Jena J.K."/>
        </authorList>
    </citation>
    <scope>NUCLEOTIDE SEQUENCE [LARGE SCALE GENOMIC DNA]</scope>
    <source>
        <strain evidence="2">CM1030</strain>
        <tissue evidence="2">Blood</tissue>
    </source>
</reference>
<protein>
    <submittedName>
        <fullName evidence="2">Uncharacterized protein</fullName>
    </submittedName>
</protein>
<feature type="compositionally biased region" description="Low complexity" evidence="1">
    <location>
        <begin position="31"/>
        <end position="42"/>
    </location>
</feature>
<comment type="caution">
    <text evidence="2">The sequence shown here is derived from an EMBL/GenBank/DDBJ whole genome shotgun (WGS) entry which is preliminary data.</text>
</comment>
<evidence type="ECO:0000313" key="3">
    <source>
        <dbReference type="Proteomes" id="UP001529510"/>
    </source>
</evidence>
<dbReference type="Proteomes" id="UP001529510">
    <property type="component" value="Unassembled WGS sequence"/>
</dbReference>
<feature type="region of interest" description="Disordered" evidence="1">
    <location>
        <begin position="1"/>
        <end position="50"/>
    </location>
</feature>
<sequence length="119" mass="13010">MHTQQIEGAQMNAERADQTPVSEPQDAHGLNAASSNSSSAASKGDDTPAQIGCRTVWSRLQFTMQIREIYMFRFRVSLLFCHLIVHRTDSSVPPESLSVPMEEDGASGHVTPAEDKSPP</sequence>
<proteinExistence type="predicted"/>
<dbReference type="AlphaFoldDB" id="A0ABD0QG07"/>
<gene>
    <name evidence="2" type="ORF">M9458_020822</name>
</gene>